<gene>
    <name evidence="1" type="ORF">GGQ80_002047</name>
</gene>
<reference evidence="1 2" key="1">
    <citation type="submission" date="2020-08" db="EMBL/GenBank/DDBJ databases">
        <title>Genomic Encyclopedia of Type Strains, Phase IV (KMG-IV): sequencing the most valuable type-strain genomes for metagenomic binning, comparative biology and taxonomic classification.</title>
        <authorList>
            <person name="Goeker M."/>
        </authorList>
    </citation>
    <scope>NUCLEOTIDE SEQUENCE [LARGE SCALE GENOMIC DNA]</scope>
    <source>
        <strain evidence="1 2">YC6723</strain>
    </source>
</reference>
<accession>A0A840FET5</accession>
<proteinExistence type="predicted"/>
<comment type="caution">
    <text evidence="1">The sequence shown here is derived from an EMBL/GenBank/DDBJ whole genome shotgun (WGS) entry which is preliminary data.</text>
</comment>
<evidence type="ECO:0000313" key="2">
    <source>
        <dbReference type="Proteomes" id="UP000529795"/>
    </source>
</evidence>
<dbReference type="RefSeq" id="WP_183984381.1">
    <property type="nucleotide sequence ID" value="NZ_JACIEV010000005.1"/>
</dbReference>
<dbReference type="EMBL" id="JACIEV010000005">
    <property type="protein sequence ID" value="MBB4154137.1"/>
    <property type="molecule type" value="Genomic_DNA"/>
</dbReference>
<name>A0A840FET5_9SPHN</name>
<sequence length="150" mass="17126">MKPARMQLPAPVDPDLERAIAELAFTVRRIRDVESMLIDPNSKHYPRLMQMIHERADLWQEVANRAEKLNLPTRALGLIVEEADRLRKRRGRKAPLADVLRAVEVLQEQVARDRQEAAVELRIMQLADGRAQQRVDAAAGARTYLEACRA</sequence>
<protein>
    <submittedName>
        <fullName evidence="1">Uncharacterized protein</fullName>
    </submittedName>
</protein>
<dbReference type="Proteomes" id="UP000529795">
    <property type="component" value="Unassembled WGS sequence"/>
</dbReference>
<keyword evidence="2" id="KW-1185">Reference proteome</keyword>
<dbReference type="AlphaFoldDB" id="A0A840FET5"/>
<organism evidence="1 2">
    <name type="scientific">Sphingomonas jinjuensis</name>
    <dbReference type="NCBI Taxonomy" id="535907"/>
    <lineage>
        <taxon>Bacteria</taxon>
        <taxon>Pseudomonadati</taxon>
        <taxon>Pseudomonadota</taxon>
        <taxon>Alphaproteobacteria</taxon>
        <taxon>Sphingomonadales</taxon>
        <taxon>Sphingomonadaceae</taxon>
        <taxon>Sphingomonas</taxon>
    </lineage>
</organism>
<evidence type="ECO:0000313" key="1">
    <source>
        <dbReference type="EMBL" id="MBB4154137.1"/>
    </source>
</evidence>